<protein>
    <submittedName>
        <fullName evidence="3">Type I-B CRISPR-associated protein Cas7/Cst2/DevR</fullName>
    </submittedName>
</protein>
<gene>
    <name evidence="3" type="primary">cas7i</name>
    <name evidence="3" type="ORF">DWQ54_20575</name>
</gene>
<dbReference type="InterPro" id="IPR016581">
    <property type="entry name" value="Cas7/Cst2/DevR_bac"/>
</dbReference>
<accession>A0A3E0KXC6</accession>
<name>A0A3E0KXC6_9CHRO</name>
<comment type="caution">
    <text evidence="3">The sequence shown here is derived from an EMBL/GenBank/DDBJ whole genome shotgun (WGS) entry which is preliminary data.</text>
</comment>
<proteinExistence type="predicted"/>
<dbReference type="NCBIfam" id="TIGR02585">
    <property type="entry name" value="cas_Cst2_DevR"/>
    <property type="match status" value="1"/>
</dbReference>
<dbReference type="NCBIfam" id="TIGR01875">
    <property type="entry name" value="cas_MJ0381"/>
    <property type="match status" value="1"/>
</dbReference>
<sequence>MSKHLFITVVTPTAIAANNRGEGDGSTLSTLQKITCGNDQHTTVSAEAIRWGLREYLQNAYESEVNRTFNPDEDEYKFKGDINKKTGTYNPVDFVDDDLFGYMDAKKGVDSTKKRRGALEVSRAISLDPYWGDIAFGSKGGKRSNTSIHSTEVHSTAYQYSVALTPESLKKIERADIVLDAIAAIRHVGGNHSRFLYEFRPESVVIRLTDDPSPWIMNCFKRVGESVGCPKLVRLVEVKDIDVNELIVAGEIADTPYGEQLQNLGVTVLRGVKEAISESKKRLAELKGVKA</sequence>
<keyword evidence="1" id="KW-0051">Antiviral defense</keyword>
<evidence type="ECO:0000313" key="4">
    <source>
        <dbReference type="Proteomes" id="UP000256873"/>
    </source>
</evidence>
<dbReference type="PIRSF" id="PIRSF011362">
    <property type="entry name" value="Fruiting_body_devlp_DevR"/>
    <property type="match status" value="1"/>
</dbReference>
<organism evidence="3 4">
    <name type="scientific">Microcystis flos-aquae TF09</name>
    <dbReference type="NCBI Taxonomy" id="2060473"/>
    <lineage>
        <taxon>Bacteria</taxon>
        <taxon>Bacillati</taxon>
        <taxon>Cyanobacteriota</taxon>
        <taxon>Cyanophyceae</taxon>
        <taxon>Oscillatoriophycideae</taxon>
        <taxon>Chroococcales</taxon>
        <taxon>Microcystaceae</taxon>
        <taxon>Microcystis</taxon>
    </lineage>
</organism>
<comment type="function">
    <text evidence="2">CRISPR (clustered regularly interspaced short palindromic repeat) is an adaptive immune system that provides protection against mobile genetic elements (viruses, transposable elements and conjugative plasmids). CRISPR clusters contain spacers, sequences complementary to antecedent mobile elements, and target invading nucleic acids. CRISPR clusters are transcribed and processed into CRISPR RNA (crRNA).</text>
</comment>
<evidence type="ECO:0000313" key="3">
    <source>
        <dbReference type="EMBL" id="REJ39734.1"/>
    </source>
</evidence>
<evidence type="ECO:0000256" key="2">
    <source>
        <dbReference type="ARBA" id="ARBA00025626"/>
    </source>
</evidence>
<dbReference type="GO" id="GO:0051607">
    <property type="term" value="P:defense response to virus"/>
    <property type="evidence" value="ECO:0007669"/>
    <property type="project" value="UniProtKB-KW"/>
</dbReference>
<reference evidence="3 4" key="1">
    <citation type="submission" date="2017-10" db="EMBL/GenBank/DDBJ databases">
        <title>A large-scale comparative metagenomic study reveals the eutrophication-driven functional interactions in six Microcystis-epibionts communities.</title>
        <authorList>
            <person name="Li Q."/>
            <person name="Lin F."/>
        </authorList>
    </citation>
    <scope>NUCLEOTIDE SEQUENCE [LARGE SCALE GENOMIC DNA]</scope>
    <source>
        <strain evidence="3">TF09</strain>
    </source>
</reference>
<dbReference type="InterPro" id="IPR010154">
    <property type="entry name" value="CRISPR-assoc_Cas7/Cst2/DevR"/>
</dbReference>
<evidence type="ECO:0000256" key="1">
    <source>
        <dbReference type="ARBA" id="ARBA00023118"/>
    </source>
</evidence>
<dbReference type="InterPro" id="IPR013414">
    <property type="entry name" value="Cas7/Cst2/DevR_sub_I-B/Tneap"/>
</dbReference>
<dbReference type="AlphaFoldDB" id="A0A3E0KXC6"/>
<dbReference type="Pfam" id="PF01905">
    <property type="entry name" value="DevR"/>
    <property type="match status" value="1"/>
</dbReference>
<dbReference type="Proteomes" id="UP000256873">
    <property type="component" value="Unassembled WGS sequence"/>
</dbReference>
<dbReference type="EMBL" id="QQWC01000006">
    <property type="protein sequence ID" value="REJ39734.1"/>
    <property type="molecule type" value="Genomic_DNA"/>
</dbReference>